<keyword evidence="9" id="KW-1185">Reference proteome</keyword>
<evidence type="ECO:0000313" key="9">
    <source>
        <dbReference type="Proteomes" id="UP001157974"/>
    </source>
</evidence>
<evidence type="ECO:0000256" key="1">
    <source>
        <dbReference type="ARBA" id="ARBA00004555"/>
    </source>
</evidence>
<comment type="subcellular location">
    <subcellularLocation>
        <location evidence="7">Endoplasmic reticulum</location>
    </subcellularLocation>
    <subcellularLocation>
        <location evidence="7">Golgi apparatus</location>
        <location evidence="7">cis-Golgi network</location>
    </subcellularLocation>
    <subcellularLocation>
        <location evidence="1">Golgi apparatus</location>
    </subcellularLocation>
</comment>
<evidence type="ECO:0000256" key="4">
    <source>
        <dbReference type="ARBA" id="ARBA00022892"/>
    </source>
</evidence>
<protein>
    <recommendedName>
        <fullName evidence="7">Trafficking protein particle complex subunit</fullName>
    </recommendedName>
</protein>
<keyword evidence="2 7" id="KW-0813">Transport</keyword>
<dbReference type="InterPro" id="IPR007233">
    <property type="entry name" value="TRAPPC"/>
</dbReference>
<dbReference type="EMBL" id="JAMWBK010000001">
    <property type="protein sequence ID" value="KAJ8908533.1"/>
    <property type="molecule type" value="Genomic_DNA"/>
</dbReference>
<reference evidence="8 9" key="1">
    <citation type="journal article" date="2023" name="Nat. Commun.">
        <title>Origin of minicircular mitochondrial genomes in red algae.</title>
        <authorList>
            <person name="Lee Y."/>
            <person name="Cho C.H."/>
            <person name="Lee Y.M."/>
            <person name="Park S.I."/>
            <person name="Yang J.H."/>
            <person name="West J.A."/>
            <person name="Bhattacharya D."/>
            <person name="Yoon H.S."/>
        </authorList>
    </citation>
    <scope>NUCLEOTIDE SEQUENCE [LARGE SCALE GENOMIC DNA]</scope>
    <source>
        <strain evidence="8 9">CCMP1338</strain>
        <tissue evidence="8">Whole cell</tissue>
    </source>
</reference>
<evidence type="ECO:0000256" key="2">
    <source>
        <dbReference type="ARBA" id="ARBA00022448"/>
    </source>
</evidence>
<dbReference type="Pfam" id="PF04099">
    <property type="entry name" value="Sybindin"/>
    <property type="match status" value="1"/>
</dbReference>
<dbReference type="Gene3D" id="3.30.450.70">
    <property type="match status" value="1"/>
</dbReference>
<evidence type="ECO:0000256" key="6">
    <source>
        <dbReference type="ARBA" id="ARBA00038179"/>
    </source>
</evidence>
<dbReference type="PANTHER" id="PTHR23249">
    <property type="entry name" value="TRAFFICKING PROTEIN PARTICLE COMPLEX SUBUNIT"/>
    <property type="match status" value="1"/>
</dbReference>
<dbReference type="Proteomes" id="UP001157974">
    <property type="component" value="Unassembled WGS sequence"/>
</dbReference>
<keyword evidence="5 7" id="KW-0333">Golgi apparatus</keyword>
<dbReference type="GO" id="GO:0006888">
    <property type="term" value="P:endoplasmic reticulum to Golgi vesicle-mediated transport"/>
    <property type="evidence" value="ECO:0007669"/>
    <property type="project" value="UniProtKB-UniRule"/>
</dbReference>
<comment type="caution">
    <text evidence="8">The sequence shown here is derived from an EMBL/GenBank/DDBJ whole genome shotgun (WGS) entry which is preliminary data.</text>
</comment>
<dbReference type="GO" id="GO:0030008">
    <property type="term" value="C:TRAPP complex"/>
    <property type="evidence" value="ECO:0007669"/>
    <property type="project" value="UniProtKB-UniRule"/>
</dbReference>
<organism evidence="8 9">
    <name type="scientific">Rhodosorus marinus</name>
    <dbReference type="NCBI Taxonomy" id="101924"/>
    <lineage>
        <taxon>Eukaryota</taxon>
        <taxon>Rhodophyta</taxon>
        <taxon>Stylonematophyceae</taxon>
        <taxon>Stylonematales</taxon>
        <taxon>Stylonemataceae</taxon>
        <taxon>Rhodosorus</taxon>
    </lineage>
</organism>
<name>A0AAV8V3J4_9RHOD</name>
<dbReference type="CDD" id="cd14856">
    <property type="entry name" value="TRAPPC4_synbindin"/>
    <property type="match status" value="1"/>
</dbReference>
<dbReference type="InterPro" id="IPR011012">
    <property type="entry name" value="Longin-like_dom_sf"/>
</dbReference>
<dbReference type="GO" id="GO:0005783">
    <property type="term" value="C:endoplasmic reticulum"/>
    <property type="evidence" value="ECO:0007669"/>
    <property type="project" value="UniProtKB-SubCell"/>
</dbReference>
<keyword evidence="4 7" id="KW-0931">ER-Golgi transport</keyword>
<dbReference type="SUPFAM" id="SSF64356">
    <property type="entry name" value="SNARE-like"/>
    <property type="match status" value="1"/>
</dbReference>
<sequence>MPYLKSFFVVNKAGGLIFHRSFSSDPPLRQNDYLHLASTFHGMQLMVNEVSPTKGIDGVGAIEFMETSDFVLRSFYTATKVQFFVTGSPKAEKLAEFLKEAHLLYADYIMKNPFYEMDMPIKCELWDIHLRALVDKYNRTNNT</sequence>
<dbReference type="PANTHER" id="PTHR23249:SF15">
    <property type="entry name" value="TRAFFICKING PROTEIN PARTICLE COMPLEX SUBUNIT 4"/>
    <property type="match status" value="1"/>
</dbReference>
<evidence type="ECO:0000256" key="5">
    <source>
        <dbReference type="ARBA" id="ARBA00023034"/>
    </source>
</evidence>
<keyword evidence="3 7" id="KW-0256">Endoplasmic reticulum</keyword>
<comment type="similarity">
    <text evidence="6">Belongs to the TRAPP small subunits family. TRAPPC4 subfamily.</text>
</comment>
<comment type="subunit">
    <text evidence="7">Part of the multisubunit transport protein particle (TRAPP) complex.</text>
</comment>
<dbReference type="AlphaFoldDB" id="A0AAV8V3J4"/>
<proteinExistence type="inferred from homology"/>
<evidence type="ECO:0000256" key="7">
    <source>
        <dbReference type="RuleBase" id="RU366065"/>
    </source>
</evidence>
<gene>
    <name evidence="8" type="ORF">NDN08_005239</name>
</gene>
<dbReference type="SMART" id="SM01399">
    <property type="entry name" value="Sybindin"/>
    <property type="match status" value="1"/>
</dbReference>
<evidence type="ECO:0000313" key="8">
    <source>
        <dbReference type="EMBL" id="KAJ8908533.1"/>
    </source>
</evidence>
<accession>A0AAV8V3J4</accession>
<dbReference type="GO" id="GO:0005794">
    <property type="term" value="C:Golgi apparatus"/>
    <property type="evidence" value="ECO:0007669"/>
    <property type="project" value="UniProtKB-SubCell"/>
</dbReference>
<evidence type="ECO:0000256" key="3">
    <source>
        <dbReference type="ARBA" id="ARBA00022824"/>
    </source>
</evidence>